<dbReference type="GO" id="GO:0046872">
    <property type="term" value="F:metal ion binding"/>
    <property type="evidence" value="ECO:0007669"/>
    <property type="project" value="UniProtKB-KW"/>
</dbReference>
<keyword evidence="7" id="KW-1185">Reference proteome</keyword>
<accession>A0A2S0MLE6</accession>
<keyword evidence="4" id="KW-0411">Iron-sulfur</keyword>
<dbReference type="GO" id="GO:0051537">
    <property type="term" value="F:2 iron, 2 sulfur cluster binding"/>
    <property type="evidence" value="ECO:0007669"/>
    <property type="project" value="UniProtKB-KW"/>
</dbReference>
<keyword evidence="3" id="KW-0408">Iron</keyword>
<evidence type="ECO:0000256" key="1">
    <source>
        <dbReference type="ARBA" id="ARBA00022714"/>
    </source>
</evidence>
<keyword evidence="2" id="KW-0479">Metal-binding</keyword>
<dbReference type="RefSeq" id="WP_106471007.1">
    <property type="nucleotide sequence ID" value="NZ_CP027665.1"/>
</dbReference>
<name>A0A2S0MLE6_9RHOB</name>
<organism evidence="6 7">
    <name type="scientific">Pukyongiella litopenaei</name>
    <dbReference type="NCBI Taxonomy" id="2605946"/>
    <lineage>
        <taxon>Bacteria</taxon>
        <taxon>Pseudomonadati</taxon>
        <taxon>Pseudomonadota</taxon>
        <taxon>Alphaproteobacteria</taxon>
        <taxon>Rhodobacterales</taxon>
        <taxon>Paracoccaceae</taxon>
        <taxon>Pukyongiella</taxon>
    </lineage>
</organism>
<dbReference type="GO" id="GO:0005737">
    <property type="term" value="C:cytoplasm"/>
    <property type="evidence" value="ECO:0007669"/>
    <property type="project" value="UniProtKB-ARBA"/>
</dbReference>
<dbReference type="Gene3D" id="3.40.5.90">
    <property type="entry name" value="CDGSH iron-sulfur domain, mitoNEET-type"/>
    <property type="match status" value="2"/>
</dbReference>
<feature type="domain" description="Iron-binding zinc finger CDGSH type" evidence="5">
    <location>
        <begin position="10"/>
        <end position="47"/>
    </location>
</feature>
<proteinExistence type="predicted"/>
<dbReference type="KEGG" id="thas:C6Y53_02610"/>
<evidence type="ECO:0000256" key="2">
    <source>
        <dbReference type="ARBA" id="ARBA00022723"/>
    </source>
</evidence>
<dbReference type="EMBL" id="CP027665">
    <property type="protein sequence ID" value="AVO36692.1"/>
    <property type="molecule type" value="Genomic_DNA"/>
</dbReference>
<feature type="domain" description="Iron-binding zinc finger CDGSH type" evidence="5">
    <location>
        <begin position="48"/>
        <end position="79"/>
    </location>
</feature>
<dbReference type="InterPro" id="IPR052950">
    <property type="entry name" value="CISD"/>
</dbReference>
<dbReference type="SMART" id="SM00704">
    <property type="entry name" value="ZnF_CDGSH"/>
    <property type="match status" value="2"/>
</dbReference>
<dbReference type="InterPro" id="IPR042216">
    <property type="entry name" value="MitoNEET_CISD"/>
</dbReference>
<dbReference type="Pfam" id="PF09360">
    <property type="entry name" value="zf-CDGSH"/>
    <property type="match status" value="2"/>
</dbReference>
<protein>
    <submittedName>
        <fullName evidence="6">CDGSH iron-sulfur domain-containing protein</fullName>
    </submittedName>
</protein>
<evidence type="ECO:0000256" key="3">
    <source>
        <dbReference type="ARBA" id="ARBA00023004"/>
    </source>
</evidence>
<sequence>MSDAPQIAQKAPYPVEVSAGKSYFWCACGRSSRQPFCDGSHKETGFEPVKYVAEKDGRVFFCGCKQTGNAPLCDGTHKDL</sequence>
<keyword evidence="1" id="KW-0001">2Fe-2S</keyword>
<dbReference type="PANTHER" id="PTHR46491">
    <property type="entry name" value="CDGSH IRON SULFUR DOMAIN PROTEIN HOMOLOG"/>
    <property type="match status" value="1"/>
</dbReference>
<dbReference type="AlphaFoldDB" id="A0A2S0MLE6"/>
<reference evidence="7" key="1">
    <citation type="submission" date="2018-03" db="EMBL/GenBank/DDBJ databases">
        <title>Genomic analysis of the strain SH-1 isolated from shrimp intestine.</title>
        <authorList>
            <person name="Kim Y.-S."/>
            <person name="Kim S.-E."/>
            <person name="Kim K.-H."/>
        </authorList>
    </citation>
    <scope>NUCLEOTIDE SEQUENCE [LARGE SCALE GENOMIC DNA]</scope>
    <source>
        <strain evidence="7">SH-1</strain>
    </source>
</reference>
<evidence type="ECO:0000313" key="7">
    <source>
        <dbReference type="Proteomes" id="UP000237655"/>
    </source>
</evidence>
<evidence type="ECO:0000256" key="4">
    <source>
        <dbReference type="ARBA" id="ARBA00023014"/>
    </source>
</evidence>
<evidence type="ECO:0000259" key="5">
    <source>
        <dbReference type="SMART" id="SM00704"/>
    </source>
</evidence>
<gene>
    <name evidence="6" type="ORF">C6Y53_02610</name>
</gene>
<evidence type="ECO:0000313" key="6">
    <source>
        <dbReference type="EMBL" id="AVO36692.1"/>
    </source>
</evidence>
<dbReference type="InterPro" id="IPR018967">
    <property type="entry name" value="FeS-contain_CDGSH-typ"/>
</dbReference>
<dbReference type="Proteomes" id="UP000237655">
    <property type="component" value="Chromosome"/>
</dbReference>
<dbReference type="PANTHER" id="PTHR46491:SF3">
    <property type="entry name" value="CDGSH IRON-SULFUR DOMAIN-CONTAINING PROTEIN 3, MITOCHONDRIAL"/>
    <property type="match status" value="1"/>
</dbReference>